<dbReference type="AlphaFoldDB" id="A0A5J4YXW7"/>
<gene>
    <name evidence="7" type="ORF">FVE85_1857</name>
</gene>
<dbReference type="CDD" id="cd00320">
    <property type="entry name" value="cpn10"/>
    <property type="match status" value="2"/>
</dbReference>
<protein>
    <recommendedName>
        <fullName evidence="4">20 kDa chaperonin, chloroplastic</fullName>
    </recommendedName>
    <alternativeName>
        <fullName evidence="3">Chaperonin 10</fullName>
    </alternativeName>
    <alternativeName>
        <fullName evidence="5">Protein Cpn21</fullName>
    </alternativeName>
</protein>
<dbReference type="GO" id="GO:0044183">
    <property type="term" value="F:protein folding chaperone"/>
    <property type="evidence" value="ECO:0007669"/>
    <property type="project" value="InterPro"/>
</dbReference>
<dbReference type="GO" id="GO:0051082">
    <property type="term" value="F:unfolded protein binding"/>
    <property type="evidence" value="ECO:0007669"/>
    <property type="project" value="TreeGrafter"/>
</dbReference>
<dbReference type="Pfam" id="PF00166">
    <property type="entry name" value="Cpn10"/>
    <property type="match status" value="2"/>
</dbReference>
<comment type="caution">
    <text evidence="7">The sequence shown here is derived from an EMBL/GenBank/DDBJ whole genome shotgun (WGS) entry which is preliminary data.</text>
</comment>
<dbReference type="GO" id="GO:0046872">
    <property type="term" value="F:metal ion binding"/>
    <property type="evidence" value="ECO:0007669"/>
    <property type="project" value="TreeGrafter"/>
</dbReference>
<dbReference type="EMBL" id="VRMN01000003">
    <property type="protein sequence ID" value="KAA8495702.1"/>
    <property type="molecule type" value="Genomic_DNA"/>
</dbReference>
<keyword evidence="8" id="KW-1185">Reference proteome</keyword>
<dbReference type="InterPro" id="IPR020818">
    <property type="entry name" value="Chaperonin_GroES"/>
</dbReference>
<dbReference type="Gene3D" id="2.30.33.40">
    <property type="entry name" value="GroES chaperonin"/>
    <property type="match status" value="2"/>
</dbReference>
<accession>A0A5J4YXW7</accession>
<dbReference type="OrthoDB" id="184876at2759"/>
<dbReference type="GO" id="GO:0051087">
    <property type="term" value="F:protein-folding chaperone binding"/>
    <property type="evidence" value="ECO:0007669"/>
    <property type="project" value="TreeGrafter"/>
</dbReference>
<dbReference type="FunFam" id="2.30.33.40:FF:000001">
    <property type="entry name" value="10 kDa chaperonin"/>
    <property type="match status" value="2"/>
</dbReference>
<name>A0A5J4YXW7_PORPP</name>
<dbReference type="GO" id="GO:0005524">
    <property type="term" value="F:ATP binding"/>
    <property type="evidence" value="ECO:0007669"/>
    <property type="project" value="InterPro"/>
</dbReference>
<dbReference type="OMA" id="NIVHSKW"/>
<organism evidence="7 8">
    <name type="scientific">Porphyridium purpureum</name>
    <name type="common">Red alga</name>
    <name type="synonym">Porphyridium cruentum</name>
    <dbReference type="NCBI Taxonomy" id="35688"/>
    <lineage>
        <taxon>Eukaryota</taxon>
        <taxon>Rhodophyta</taxon>
        <taxon>Bangiophyceae</taxon>
        <taxon>Porphyridiales</taxon>
        <taxon>Porphyridiaceae</taxon>
        <taxon>Porphyridium</taxon>
    </lineage>
</organism>
<evidence type="ECO:0000256" key="3">
    <source>
        <dbReference type="ARBA" id="ARBA00031971"/>
    </source>
</evidence>
<dbReference type="InterPro" id="IPR011032">
    <property type="entry name" value="GroES-like_sf"/>
</dbReference>
<sequence length="268" mass="28306">MCDSFAMAFVGGCVVGACKPGQWKVCADARADLGSTGPRHRGAVRRCAQHQPCMTVINGRDFGDKTLAPVGNFVLIELEKRKNVSSGGIVLSGAVKTKRRTGHVLAADDGSKFALSGTPMPMDFKIGDRVIFSSLGDYRGTQVKIDGKDCIILSASDILGTAPDEEAGLTDVNNLQPAADKLVVFVDKLSESTVGGILLSSNVKRTSRTGVVVNVGPGKLLEDGSREPIGVQVGDRIMWQEYAGNEVDTGKAGDKYFVIRGGDVLATF</sequence>
<dbReference type="SMART" id="SM00883">
    <property type="entry name" value="Cpn10"/>
    <property type="match status" value="2"/>
</dbReference>
<evidence type="ECO:0000256" key="5">
    <source>
        <dbReference type="ARBA" id="ARBA00079398"/>
    </source>
</evidence>
<reference evidence="8" key="1">
    <citation type="journal article" date="2019" name="Nat. Commun.">
        <title>Expansion of phycobilisome linker gene families in mesophilic red algae.</title>
        <authorList>
            <person name="Lee J."/>
            <person name="Kim D."/>
            <person name="Bhattacharya D."/>
            <person name="Yoon H.S."/>
        </authorList>
    </citation>
    <scope>NUCLEOTIDE SEQUENCE [LARGE SCALE GENOMIC DNA]</scope>
    <source>
        <strain evidence="8">CCMP 1328</strain>
    </source>
</reference>
<comment type="similarity">
    <text evidence="1 6">Belongs to the GroES chaperonin family.</text>
</comment>
<evidence type="ECO:0000313" key="7">
    <source>
        <dbReference type="EMBL" id="KAA8495702.1"/>
    </source>
</evidence>
<dbReference type="Proteomes" id="UP000324585">
    <property type="component" value="Unassembled WGS sequence"/>
</dbReference>
<dbReference type="PRINTS" id="PR00297">
    <property type="entry name" value="CHAPERONIN10"/>
</dbReference>
<evidence type="ECO:0000256" key="1">
    <source>
        <dbReference type="ARBA" id="ARBA00006975"/>
    </source>
</evidence>
<dbReference type="SUPFAM" id="SSF50129">
    <property type="entry name" value="GroES-like"/>
    <property type="match status" value="2"/>
</dbReference>
<keyword evidence="2 6" id="KW-0143">Chaperone</keyword>
<proteinExistence type="inferred from homology"/>
<dbReference type="PANTHER" id="PTHR10772">
    <property type="entry name" value="10 KDA HEAT SHOCK PROTEIN"/>
    <property type="match status" value="1"/>
</dbReference>
<evidence type="ECO:0000256" key="4">
    <source>
        <dbReference type="ARBA" id="ARBA00073031"/>
    </source>
</evidence>
<dbReference type="SMR" id="A0A5J4YXW7"/>
<evidence type="ECO:0000313" key="8">
    <source>
        <dbReference type="Proteomes" id="UP000324585"/>
    </source>
</evidence>
<dbReference type="PANTHER" id="PTHR10772:SF63">
    <property type="entry name" value="20 KDA CHAPERONIN, CHLOROPLASTIC"/>
    <property type="match status" value="1"/>
</dbReference>
<evidence type="ECO:0000256" key="2">
    <source>
        <dbReference type="ARBA" id="ARBA00023186"/>
    </source>
</evidence>
<dbReference type="InterPro" id="IPR037124">
    <property type="entry name" value="Chaperonin_GroES_sf"/>
</dbReference>
<evidence type="ECO:0000256" key="6">
    <source>
        <dbReference type="RuleBase" id="RU003479"/>
    </source>
</evidence>